<evidence type="ECO:0000259" key="8">
    <source>
        <dbReference type="PROSITE" id="PS51225"/>
    </source>
</evidence>
<feature type="region of interest" description="Disordered" evidence="7">
    <location>
        <begin position="202"/>
        <end position="244"/>
    </location>
</feature>
<keyword evidence="5 6" id="KW-0472">Membrane</keyword>
<feature type="transmembrane region" description="Helical" evidence="6">
    <location>
        <begin position="43"/>
        <end position="67"/>
    </location>
</feature>
<reference evidence="9" key="2">
    <citation type="submission" date="2017-10" db="EMBL/GenBank/DDBJ databases">
        <title>Ladona fulva Genome sequencing and assembly.</title>
        <authorList>
            <person name="Murali S."/>
            <person name="Richards S."/>
            <person name="Bandaranaike D."/>
            <person name="Bellair M."/>
            <person name="Blankenburg K."/>
            <person name="Chao H."/>
            <person name="Dinh H."/>
            <person name="Doddapaneni H."/>
            <person name="Dugan-Rocha S."/>
            <person name="Elkadiri S."/>
            <person name="Gnanaolivu R."/>
            <person name="Hernandez B."/>
            <person name="Skinner E."/>
            <person name="Javaid M."/>
            <person name="Lee S."/>
            <person name="Li M."/>
            <person name="Ming W."/>
            <person name="Munidasa M."/>
            <person name="Muniz J."/>
            <person name="Nguyen L."/>
            <person name="Hughes D."/>
            <person name="Osuji N."/>
            <person name="Pu L.-L."/>
            <person name="Puazo M."/>
            <person name="Qu C."/>
            <person name="Quiroz J."/>
            <person name="Raj R."/>
            <person name="Weissenberger G."/>
            <person name="Xin Y."/>
            <person name="Zou X."/>
            <person name="Han Y."/>
            <person name="Worley K."/>
            <person name="Muzny D."/>
            <person name="Gibbs R."/>
        </authorList>
    </citation>
    <scope>NUCLEOTIDE SEQUENCE</scope>
    <source>
        <strain evidence="9">Sampled in the wild</strain>
    </source>
</reference>
<dbReference type="InterPro" id="IPR008253">
    <property type="entry name" value="Marvel"/>
</dbReference>
<dbReference type="GO" id="GO:0031594">
    <property type="term" value="C:neuromuscular junction"/>
    <property type="evidence" value="ECO:0007669"/>
    <property type="project" value="TreeGrafter"/>
</dbReference>
<evidence type="ECO:0000256" key="7">
    <source>
        <dbReference type="SAM" id="MobiDB-lite"/>
    </source>
</evidence>
<evidence type="ECO:0000256" key="3">
    <source>
        <dbReference type="ARBA" id="ARBA00022692"/>
    </source>
</evidence>
<gene>
    <name evidence="9" type="ORF">J437_LFUL005452</name>
</gene>
<dbReference type="GO" id="GO:0030672">
    <property type="term" value="C:synaptic vesicle membrane"/>
    <property type="evidence" value="ECO:0007669"/>
    <property type="project" value="TreeGrafter"/>
</dbReference>
<comment type="caution">
    <text evidence="9">The sequence shown here is derived from an EMBL/GenBank/DDBJ whole genome shotgun (WGS) entry which is preliminary data.</text>
</comment>
<dbReference type="Pfam" id="PF01284">
    <property type="entry name" value="MARVEL"/>
    <property type="match status" value="1"/>
</dbReference>
<keyword evidence="3 6" id="KW-0812">Transmembrane</keyword>
<feature type="transmembrane region" description="Helical" evidence="6">
    <location>
        <begin position="87"/>
        <end position="109"/>
    </location>
</feature>
<accession>A0A8K0JZD4</accession>
<dbReference type="PIRSF" id="PIRSF011282">
    <property type="entry name" value="Synaptogyrin"/>
    <property type="match status" value="1"/>
</dbReference>
<feature type="transmembrane region" description="Helical" evidence="6">
    <location>
        <begin position="165"/>
        <end position="184"/>
    </location>
</feature>
<evidence type="ECO:0000256" key="2">
    <source>
        <dbReference type="ARBA" id="ARBA00010252"/>
    </source>
</evidence>
<evidence type="ECO:0000256" key="4">
    <source>
        <dbReference type="ARBA" id="ARBA00022989"/>
    </source>
</evidence>
<feature type="domain" description="MARVEL" evidence="8">
    <location>
        <begin position="37"/>
        <end position="188"/>
    </location>
</feature>
<feature type="transmembrane region" description="Helical" evidence="6">
    <location>
        <begin position="121"/>
        <end position="145"/>
    </location>
</feature>
<comment type="similarity">
    <text evidence="2 6">Belongs to the synaptogyrin family.</text>
</comment>
<dbReference type="PROSITE" id="PS51225">
    <property type="entry name" value="MARVEL"/>
    <property type="match status" value="1"/>
</dbReference>
<protein>
    <recommendedName>
        <fullName evidence="6">Synaptogyrin</fullName>
    </recommendedName>
</protein>
<sequence>MSKAYSFITEHRVSAKMEGSGAYGGGKAGAPFDPIQFVQRPQVILRALSLLFSIIVFGCISSQGYIYYAPEDREVCLYNRDANACNFGVAIGVIAFLASIGFLVGEYLFEQMSSVKTRKHYVLLDLGFSGFWAFQYFVGFCYLTNEWSRSETPEGNYGVNNVQAAIAFSFFSMFTWAGCAWFAYQRFRQGADAAFASSYEADPGAVPGGNPYSSYPEGTGYQDPPFSGNQPKGPVGGEFQPPAY</sequence>
<comment type="subcellular location">
    <subcellularLocation>
        <location evidence="1 6">Membrane</location>
        <topology evidence="1 6">Multi-pass membrane protein</topology>
    </subcellularLocation>
</comment>
<evidence type="ECO:0000313" key="10">
    <source>
        <dbReference type="Proteomes" id="UP000792457"/>
    </source>
</evidence>
<dbReference type="Proteomes" id="UP000792457">
    <property type="component" value="Unassembled WGS sequence"/>
</dbReference>
<dbReference type="PANTHER" id="PTHR10838">
    <property type="entry name" value="SYNAPTOGYRIN"/>
    <property type="match status" value="1"/>
</dbReference>
<dbReference type="PANTHER" id="PTHR10838:SF20">
    <property type="entry name" value="SYNAPTOGYRIN"/>
    <property type="match status" value="1"/>
</dbReference>
<keyword evidence="4 6" id="KW-1133">Transmembrane helix</keyword>
<evidence type="ECO:0000313" key="9">
    <source>
        <dbReference type="EMBL" id="KAG8224849.1"/>
    </source>
</evidence>
<evidence type="ECO:0000256" key="6">
    <source>
        <dbReference type="PIRNR" id="PIRNR011282"/>
    </source>
</evidence>
<name>A0A8K0JZD4_LADFU</name>
<dbReference type="AlphaFoldDB" id="A0A8K0JZD4"/>
<evidence type="ECO:0000256" key="1">
    <source>
        <dbReference type="ARBA" id="ARBA00004141"/>
    </source>
</evidence>
<dbReference type="InterPro" id="IPR016579">
    <property type="entry name" value="Synaptogyrin"/>
</dbReference>
<proteinExistence type="inferred from homology"/>
<dbReference type="EMBL" id="KZ308213">
    <property type="protein sequence ID" value="KAG8224849.1"/>
    <property type="molecule type" value="Genomic_DNA"/>
</dbReference>
<dbReference type="OrthoDB" id="10041611at2759"/>
<organism evidence="9 10">
    <name type="scientific">Ladona fulva</name>
    <name type="common">Scarce chaser dragonfly</name>
    <name type="synonym">Libellula fulva</name>
    <dbReference type="NCBI Taxonomy" id="123851"/>
    <lineage>
        <taxon>Eukaryota</taxon>
        <taxon>Metazoa</taxon>
        <taxon>Ecdysozoa</taxon>
        <taxon>Arthropoda</taxon>
        <taxon>Hexapoda</taxon>
        <taxon>Insecta</taxon>
        <taxon>Pterygota</taxon>
        <taxon>Palaeoptera</taxon>
        <taxon>Odonata</taxon>
        <taxon>Epiprocta</taxon>
        <taxon>Anisoptera</taxon>
        <taxon>Libelluloidea</taxon>
        <taxon>Libellulidae</taxon>
        <taxon>Ladona</taxon>
    </lineage>
</organism>
<reference evidence="9" key="1">
    <citation type="submission" date="2013-04" db="EMBL/GenBank/DDBJ databases">
        <authorList>
            <person name="Qu J."/>
            <person name="Murali S.C."/>
            <person name="Bandaranaike D."/>
            <person name="Bellair M."/>
            <person name="Blankenburg K."/>
            <person name="Chao H."/>
            <person name="Dinh H."/>
            <person name="Doddapaneni H."/>
            <person name="Downs B."/>
            <person name="Dugan-Rocha S."/>
            <person name="Elkadiri S."/>
            <person name="Gnanaolivu R.D."/>
            <person name="Hernandez B."/>
            <person name="Javaid M."/>
            <person name="Jayaseelan J.C."/>
            <person name="Lee S."/>
            <person name="Li M."/>
            <person name="Ming W."/>
            <person name="Munidasa M."/>
            <person name="Muniz J."/>
            <person name="Nguyen L."/>
            <person name="Ongeri F."/>
            <person name="Osuji N."/>
            <person name="Pu L.-L."/>
            <person name="Puazo M."/>
            <person name="Qu C."/>
            <person name="Quiroz J."/>
            <person name="Raj R."/>
            <person name="Weissenberger G."/>
            <person name="Xin Y."/>
            <person name="Zou X."/>
            <person name="Han Y."/>
            <person name="Richards S."/>
            <person name="Worley K."/>
            <person name="Muzny D."/>
            <person name="Gibbs R."/>
        </authorList>
    </citation>
    <scope>NUCLEOTIDE SEQUENCE</scope>
    <source>
        <strain evidence="9">Sampled in the wild</strain>
    </source>
</reference>
<keyword evidence="10" id="KW-1185">Reference proteome</keyword>
<evidence type="ECO:0000256" key="5">
    <source>
        <dbReference type="ARBA" id="ARBA00023136"/>
    </source>
</evidence>